<keyword evidence="3" id="KW-1185">Reference proteome</keyword>
<dbReference type="SMART" id="SM00367">
    <property type="entry name" value="LRR_CC"/>
    <property type="match status" value="2"/>
</dbReference>
<protein>
    <submittedName>
        <fullName evidence="2">Uncharacterized protein</fullName>
    </submittedName>
</protein>
<evidence type="ECO:0000256" key="1">
    <source>
        <dbReference type="SAM" id="MobiDB-lite"/>
    </source>
</evidence>
<comment type="caution">
    <text evidence="2">The sequence shown here is derived from an EMBL/GenBank/DDBJ whole genome shotgun (WGS) entry which is preliminary data.</text>
</comment>
<evidence type="ECO:0000313" key="3">
    <source>
        <dbReference type="Proteomes" id="UP001337655"/>
    </source>
</evidence>
<sequence>MTLWTATWSRFCSRQRTSPYRRAETSYSQPDFYIVTSNMGKSNKFDYSNRANSGLKLGQIVGGALQKEAEKVKKDAERHLQKARKQSLDSLGGDIDTTRHIIDLKAPNKDLGDEGVCALADGLEDALRNSSTVASLALEDLNLSGNGITTVTLARLAPIIELSVFDLKTLNLADNKIKVETDDQAEQWEVFLKAFRHCFKLRRIDLSSNTGLSSRALEILARVHISEDWIDPVNPGGESSVLSLASHAGDDDNDTPSEVSPQLEYGSIPPSDMSNARILKRRCGLRSVPCLTLHDIGLDDAGALWLSYVLQDHHYPNQLMDELNATHAESAIKTYQQGTSSKGIDWTDNKSAGKEGLQLLEKTETLRQQIMLDGDTARTRTTIQLHQRNRQHGEDHSSGQSGQRRTSGAAPGDRRVSMRSIRTNDGGEHDPTELQSARSRIQRHIISQGNVHAVELWKAALRIFRTSRMLLFIAPDIRSYLPDSDMPTNAIGSGEDEAPPADSPIAQSPSRLTLDTAAANKPSANGRVSCASKAGRQESSELAIADATNRPTSPLKLQKSTTRKGASGDVGAATKKLSKLATKASRQGDFLRYQRRRAQEARRDGRAFRDTNAACHLPADVVERIVRLTMTSREVDVLSAAQKAEAIMRGQRRDTLTAEREWLKKDESAQVWMLLDSLDCLSYGE</sequence>
<proteinExistence type="predicted"/>
<organism evidence="2 3">
    <name type="scientific">Saxophila tyrrhenica</name>
    <dbReference type="NCBI Taxonomy" id="1690608"/>
    <lineage>
        <taxon>Eukaryota</taxon>
        <taxon>Fungi</taxon>
        <taxon>Dikarya</taxon>
        <taxon>Ascomycota</taxon>
        <taxon>Pezizomycotina</taxon>
        <taxon>Dothideomycetes</taxon>
        <taxon>Dothideomycetidae</taxon>
        <taxon>Mycosphaerellales</taxon>
        <taxon>Extremaceae</taxon>
        <taxon>Saxophila</taxon>
    </lineage>
</organism>
<accession>A0AAV9PMA7</accession>
<dbReference type="SUPFAM" id="SSF52047">
    <property type="entry name" value="RNI-like"/>
    <property type="match status" value="1"/>
</dbReference>
<feature type="region of interest" description="Disordered" evidence="1">
    <location>
        <begin position="542"/>
        <end position="572"/>
    </location>
</feature>
<dbReference type="GeneID" id="89922601"/>
<dbReference type="RefSeq" id="XP_064662842.1">
    <property type="nucleotide sequence ID" value="XM_064798515.1"/>
</dbReference>
<evidence type="ECO:0000313" key="2">
    <source>
        <dbReference type="EMBL" id="KAK5174173.1"/>
    </source>
</evidence>
<dbReference type="Gene3D" id="3.80.10.10">
    <property type="entry name" value="Ribonuclease Inhibitor"/>
    <property type="match status" value="1"/>
</dbReference>
<reference evidence="2 3" key="1">
    <citation type="submission" date="2023-08" db="EMBL/GenBank/DDBJ databases">
        <title>Black Yeasts Isolated from many extreme environments.</title>
        <authorList>
            <person name="Coleine C."/>
            <person name="Stajich J.E."/>
            <person name="Selbmann L."/>
        </authorList>
    </citation>
    <scope>NUCLEOTIDE SEQUENCE [LARGE SCALE GENOMIC DNA]</scope>
    <source>
        <strain evidence="2 3">CCFEE 5935</strain>
    </source>
</reference>
<feature type="region of interest" description="Disordered" evidence="1">
    <location>
        <begin position="241"/>
        <end position="268"/>
    </location>
</feature>
<dbReference type="InterPro" id="IPR032675">
    <property type="entry name" value="LRR_dom_sf"/>
</dbReference>
<dbReference type="InterPro" id="IPR006553">
    <property type="entry name" value="Leu-rich_rpt_Cys-con_subtyp"/>
</dbReference>
<feature type="compositionally biased region" description="Low complexity" evidence="1">
    <location>
        <begin position="398"/>
        <end position="408"/>
    </location>
</feature>
<gene>
    <name evidence="2" type="ORF">LTR77_001253</name>
</gene>
<feature type="region of interest" description="Disordered" evidence="1">
    <location>
        <begin position="386"/>
        <end position="437"/>
    </location>
</feature>
<dbReference type="AlphaFoldDB" id="A0AAV9PMA7"/>
<dbReference type="Proteomes" id="UP001337655">
    <property type="component" value="Unassembled WGS sequence"/>
</dbReference>
<feature type="region of interest" description="Disordered" evidence="1">
    <location>
        <begin position="488"/>
        <end position="508"/>
    </location>
</feature>
<name>A0AAV9PMA7_9PEZI</name>
<dbReference type="EMBL" id="JAVRRT010000002">
    <property type="protein sequence ID" value="KAK5174173.1"/>
    <property type="molecule type" value="Genomic_DNA"/>
</dbReference>